<dbReference type="InterPro" id="IPR001173">
    <property type="entry name" value="Glyco_trans_2-like"/>
</dbReference>
<keyword evidence="6" id="KW-1185">Reference proteome</keyword>
<dbReference type="InterPro" id="IPR029044">
    <property type="entry name" value="Nucleotide-diphossugar_trans"/>
</dbReference>
<dbReference type="GO" id="GO:0016757">
    <property type="term" value="F:glycosyltransferase activity"/>
    <property type="evidence" value="ECO:0007669"/>
    <property type="project" value="UniProtKB-KW"/>
</dbReference>
<dbReference type="Gene3D" id="3.90.550.10">
    <property type="entry name" value="Spore Coat Polysaccharide Biosynthesis Protein SpsA, Chain A"/>
    <property type="match status" value="1"/>
</dbReference>
<reference evidence="5 6" key="1">
    <citation type="submission" date="2019-07" db="EMBL/GenBank/DDBJ databases">
        <title>Genomic Encyclopedia of Type Strains, Phase IV (KMG-IV): sequencing the most valuable type-strain genomes for metagenomic binning, comparative biology and taxonomic classification.</title>
        <authorList>
            <person name="Goeker M."/>
        </authorList>
    </citation>
    <scope>NUCLEOTIDE SEQUENCE [LARGE SCALE GENOMIC DNA]</scope>
    <source>
        <strain evidence="5 6">DSM 18961</strain>
    </source>
</reference>
<keyword evidence="3 5" id="KW-0808">Transferase</keyword>
<organism evidence="5 6">
    <name type="scientific">Tenacibaculum adriaticum</name>
    <dbReference type="NCBI Taxonomy" id="413713"/>
    <lineage>
        <taxon>Bacteria</taxon>
        <taxon>Pseudomonadati</taxon>
        <taxon>Bacteroidota</taxon>
        <taxon>Flavobacteriia</taxon>
        <taxon>Flavobacteriales</taxon>
        <taxon>Flavobacteriaceae</taxon>
        <taxon>Tenacibaculum</taxon>
    </lineage>
</organism>
<dbReference type="RefSeq" id="WP_148870706.1">
    <property type="nucleotide sequence ID" value="NZ_VNIA01000004.1"/>
</dbReference>
<evidence type="ECO:0000313" key="5">
    <source>
        <dbReference type="EMBL" id="TYP97352.1"/>
    </source>
</evidence>
<dbReference type="Pfam" id="PF00535">
    <property type="entry name" value="Glycos_transf_2"/>
    <property type="match status" value="1"/>
</dbReference>
<name>A0A5S5DR57_9FLAO</name>
<proteinExistence type="inferred from homology"/>
<dbReference type="PANTHER" id="PTHR43685">
    <property type="entry name" value="GLYCOSYLTRANSFERASE"/>
    <property type="match status" value="1"/>
</dbReference>
<feature type="domain" description="Glycosyltransferase 2-like" evidence="4">
    <location>
        <begin position="6"/>
        <end position="158"/>
    </location>
</feature>
<comment type="caution">
    <text evidence="5">The sequence shown here is derived from an EMBL/GenBank/DDBJ whole genome shotgun (WGS) entry which is preliminary data.</text>
</comment>
<dbReference type="Proteomes" id="UP000323136">
    <property type="component" value="Unassembled WGS sequence"/>
</dbReference>
<sequence>MNNKISVVMSVYYNDNAIHFEQAVESLLNQTYKPSEIVIVVDGCVSKELEEVIKKYNNNDIIIIIKLSNNQGLANALNIAIRSSSHELIARMDSDDICFKDRFEKQMKFLIDNDLDFVGGQMIEFGKNLEDIVSYRRVPLKHEDIIDFMKYRAAFSHPTILFKKKVFKSLKGYDINIFPEDYDFFVRVYLGGFKMGNIDENVLWFRLGENLSEAIKRRWGKKYAINEFKLYKKFLDIGFYSKSHFIKAVLFKIPLRFLPFKLFKFLYFKLSR</sequence>
<evidence type="ECO:0000256" key="2">
    <source>
        <dbReference type="ARBA" id="ARBA00022676"/>
    </source>
</evidence>
<comment type="similarity">
    <text evidence="1">Belongs to the glycosyltransferase 2 family.</text>
</comment>
<evidence type="ECO:0000256" key="3">
    <source>
        <dbReference type="ARBA" id="ARBA00022679"/>
    </source>
</evidence>
<dbReference type="SUPFAM" id="SSF53448">
    <property type="entry name" value="Nucleotide-diphospho-sugar transferases"/>
    <property type="match status" value="1"/>
</dbReference>
<dbReference type="InterPro" id="IPR050834">
    <property type="entry name" value="Glycosyltransf_2"/>
</dbReference>
<accession>A0A5S5DR57</accession>
<gene>
    <name evidence="5" type="ORF">C7447_10436</name>
</gene>
<protein>
    <submittedName>
        <fullName evidence="5">Glycosyl transferase family 2</fullName>
    </submittedName>
</protein>
<keyword evidence="2" id="KW-0328">Glycosyltransferase</keyword>
<dbReference type="AlphaFoldDB" id="A0A5S5DR57"/>
<dbReference type="OrthoDB" id="9815829at2"/>
<evidence type="ECO:0000313" key="6">
    <source>
        <dbReference type="Proteomes" id="UP000323136"/>
    </source>
</evidence>
<evidence type="ECO:0000256" key="1">
    <source>
        <dbReference type="ARBA" id="ARBA00006739"/>
    </source>
</evidence>
<dbReference type="EMBL" id="VNIA01000004">
    <property type="protein sequence ID" value="TYP97352.1"/>
    <property type="molecule type" value="Genomic_DNA"/>
</dbReference>
<dbReference type="PANTHER" id="PTHR43685:SF5">
    <property type="entry name" value="GLYCOSYLTRANSFERASE EPSE-RELATED"/>
    <property type="match status" value="1"/>
</dbReference>
<evidence type="ECO:0000259" key="4">
    <source>
        <dbReference type="Pfam" id="PF00535"/>
    </source>
</evidence>